<evidence type="ECO:0000313" key="3">
    <source>
        <dbReference type="Proteomes" id="UP000427906"/>
    </source>
</evidence>
<name>A0A5K7YIJ7_9BACT</name>
<dbReference type="InterPro" id="IPR050229">
    <property type="entry name" value="GlpE_sulfurtransferase"/>
</dbReference>
<dbReference type="Gene3D" id="3.40.250.10">
    <property type="entry name" value="Rhodanese-like domain"/>
    <property type="match status" value="1"/>
</dbReference>
<dbReference type="Pfam" id="PF00581">
    <property type="entry name" value="Rhodanese"/>
    <property type="match status" value="1"/>
</dbReference>
<feature type="domain" description="Rhodanese" evidence="1">
    <location>
        <begin position="65"/>
        <end position="158"/>
    </location>
</feature>
<dbReference type="EMBL" id="AP021874">
    <property type="protein sequence ID" value="BBO68758.1"/>
    <property type="molecule type" value="Genomic_DNA"/>
</dbReference>
<dbReference type="SMART" id="SM00450">
    <property type="entry name" value="RHOD"/>
    <property type="match status" value="1"/>
</dbReference>
<protein>
    <recommendedName>
        <fullName evidence="1">Rhodanese domain-containing protein</fullName>
    </recommendedName>
</protein>
<dbReference type="PANTHER" id="PTHR43031:SF7">
    <property type="entry name" value="NITRIC OXIDE REDUCTASE FLRD-NAD(+) REDUCTASE"/>
    <property type="match status" value="1"/>
</dbReference>
<dbReference type="PROSITE" id="PS50206">
    <property type="entry name" value="RHODANESE_3"/>
    <property type="match status" value="1"/>
</dbReference>
<sequence length="158" mass="17015">MVKQASKEAVVLILIAIGLALAVYALRPDKIGDPPVAVNDGDDGQLLAQSAFSEISVDEAARLFTEKNAVFADARHRADFDAGHIKGAVHLYAADPEAWLPAFLSATDPAATIVAYCDGEDCHLAPQLAEILYLNGFVHVSYLKDGWTRWREAGLPVE</sequence>
<evidence type="ECO:0000259" key="1">
    <source>
        <dbReference type="PROSITE" id="PS50206"/>
    </source>
</evidence>
<dbReference type="PANTHER" id="PTHR43031">
    <property type="entry name" value="FAD-DEPENDENT OXIDOREDUCTASE"/>
    <property type="match status" value="1"/>
</dbReference>
<keyword evidence="3" id="KW-1185">Reference proteome</keyword>
<dbReference type="AlphaFoldDB" id="A0A5K7YIJ7"/>
<dbReference type="SUPFAM" id="SSF52821">
    <property type="entry name" value="Rhodanese/Cell cycle control phosphatase"/>
    <property type="match status" value="1"/>
</dbReference>
<gene>
    <name evidence="2" type="ORF">DSCA_26880</name>
</gene>
<dbReference type="CDD" id="cd00158">
    <property type="entry name" value="RHOD"/>
    <property type="match status" value="1"/>
</dbReference>
<evidence type="ECO:0000313" key="2">
    <source>
        <dbReference type="EMBL" id="BBO68758.1"/>
    </source>
</evidence>
<dbReference type="Proteomes" id="UP000427906">
    <property type="component" value="Chromosome"/>
</dbReference>
<organism evidence="2 3">
    <name type="scientific">Desulfosarcina alkanivorans</name>
    <dbReference type="NCBI Taxonomy" id="571177"/>
    <lineage>
        <taxon>Bacteria</taxon>
        <taxon>Pseudomonadati</taxon>
        <taxon>Thermodesulfobacteriota</taxon>
        <taxon>Desulfobacteria</taxon>
        <taxon>Desulfobacterales</taxon>
        <taxon>Desulfosarcinaceae</taxon>
        <taxon>Desulfosarcina</taxon>
    </lineage>
</organism>
<reference evidence="2 3" key="1">
    <citation type="submission" date="2019-11" db="EMBL/GenBank/DDBJ databases">
        <title>Comparative genomics of hydrocarbon-degrading Desulfosarcina strains.</title>
        <authorList>
            <person name="Watanabe M."/>
            <person name="Kojima H."/>
            <person name="Fukui M."/>
        </authorList>
    </citation>
    <scope>NUCLEOTIDE SEQUENCE [LARGE SCALE GENOMIC DNA]</scope>
    <source>
        <strain evidence="2 3">PL12</strain>
    </source>
</reference>
<dbReference type="KEGG" id="dalk:DSCA_26880"/>
<dbReference type="InterPro" id="IPR001763">
    <property type="entry name" value="Rhodanese-like_dom"/>
</dbReference>
<proteinExistence type="predicted"/>
<accession>A0A5K7YIJ7</accession>
<dbReference type="InterPro" id="IPR036873">
    <property type="entry name" value="Rhodanese-like_dom_sf"/>
</dbReference>